<comment type="caution">
    <text evidence="3">The sequence shown here is derived from an EMBL/GenBank/DDBJ whole genome shotgun (WGS) entry which is preliminary data.</text>
</comment>
<name>A0A852R544_9MICO</name>
<protein>
    <recommendedName>
        <fullName evidence="2">GerMN domain-containing protein</fullName>
    </recommendedName>
</protein>
<dbReference type="Pfam" id="PF25976">
    <property type="entry name" value="LpqB_N"/>
    <property type="match status" value="1"/>
</dbReference>
<proteinExistence type="predicted"/>
<organism evidence="3 4">
    <name type="scientific">Leucobacter aridicollis</name>
    <dbReference type="NCBI Taxonomy" id="283878"/>
    <lineage>
        <taxon>Bacteria</taxon>
        <taxon>Bacillati</taxon>
        <taxon>Actinomycetota</taxon>
        <taxon>Actinomycetes</taxon>
        <taxon>Micrococcales</taxon>
        <taxon>Microbacteriaceae</taxon>
        <taxon>Leucobacter</taxon>
    </lineage>
</organism>
<gene>
    <name evidence="3" type="ORF">BJ960_002710</name>
</gene>
<dbReference type="Pfam" id="PF10646">
    <property type="entry name" value="Germane"/>
    <property type="match status" value="1"/>
</dbReference>
<evidence type="ECO:0000313" key="3">
    <source>
        <dbReference type="EMBL" id="NYD27907.1"/>
    </source>
</evidence>
<evidence type="ECO:0000313" key="4">
    <source>
        <dbReference type="Proteomes" id="UP000586095"/>
    </source>
</evidence>
<feature type="chain" id="PRO_5032947999" description="GerMN domain-containing protein" evidence="1">
    <location>
        <begin position="29"/>
        <end position="561"/>
    </location>
</feature>
<dbReference type="InterPro" id="IPR019606">
    <property type="entry name" value="GerMN"/>
</dbReference>
<evidence type="ECO:0000259" key="2">
    <source>
        <dbReference type="SMART" id="SM00909"/>
    </source>
</evidence>
<evidence type="ECO:0000256" key="1">
    <source>
        <dbReference type="SAM" id="SignalP"/>
    </source>
</evidence>
<sequence>MTQRNTKRASRAVLGVVVAATMSLSACAAIPGSGAVQPGLTDINQAEQALQFSAFGPSAGATQEELVRGFITAARSPIDDYSVAREYLTPEYADQWDPYFGVLVWEGSRPFRPDGDAAGMLLLSVVAEVDPEGRLLLTEAGESTELRFEFTREGDEWRISSAPAGVILDRATFDAIWSQHQVNFLGAGGRLVPDTRWFLSRAALSTEIVNALLEGPSERFELVARSGFPEGTSLTKNAVTVEDGLARVDIKGEGLNNPNAQEEMLLQLQTSLQTVSGVNRVELLIEGTPVKRKPQAVAPMTPSQVGAKLAGMQNGKFGVFTASGIEPVIGISPVVEELDGDAIALSRSKTVAAVRTAAGVHIVSQGFTAVIDGRKGLLAPSVDDDLWTWSLSAAEPTKMHVASASGAQHDIVIPWLDGLDVRAVGIAPGGAMIGALIDDGGKSYVLVGGILRENEGGMPTAVTPKADVELWASGEALDFDWIDQNRFVAVTKQGTAGKVTVGGPGTFPSEQGSVPDAEEIFGGGNRTQIRVLTTNGELFAPQGASGWQRVAADVEVIAKRG</sequence>
<reference evidence="3 4" key="1">
    <citation type="submission" date="2020-07" db="EMBL/GenBank/DDBJ databases">
        <title>Sequencing the genomes of 1000 actinobacteria strains.</title>
        <authorList>
            <person name="Klenk H.-P."/>
        </authorList>
    </citation>
    <scope>NUCLEOTIDE SEQUENCE [LARGE SCALE GENOMIC DNA]</scope>
    <source>
        <strain evidence="3 4">DSM 17380</strain>
    </source>
</reference>
<accession>A0A852R544</accession>
<dbReference type="PROSITE" id="PS51257">
    <property type="entry name" value="PROKAR_LIPOPROTEIN"/>
    <property type="match status" value="1"/>
</dbReference>
<feature type="signal peptide" evidence="1">
    <location>
        <begin position="1"/>
        <end position="28"/>
    </location>
</feature>
<dbReference type="EMBL" id="JACCBD010000001">
    <property type="protein sequence ID" value="NYD27907.1"/>
    <property type="molecule type" value="Genomic_DNA"/>
</dbReference>
<dbReference type="SMART" id="SM00909">
    <property type="entry name" value="Germane"/>
    <property type="match status" value="1"/>
</dbReference>
<dbReference type="InterPro" id="IPR059026">
    <property type="entry name" value="LpqB_N"/>
</dbReference>
<dbReference type="AlphaFoldDB" id="A0A852R544"/>
<dbReference type="InterPro" id="IPR018910">
    <property type="entry name" value="LpqB_C"/>
</dbReference>
<feature type="domain" description="GerMN" evidence="2">
    <location>
        <begin position="205"/>
        <end position="294"/>
    </location>
</feature>
<dbReference type="Proteomes" id="UP000586095">
    <property type="component" value="Unassembled WGS sequence"/>
</dbReference>
<dbReference type="Pfam" id="PF10647">
    <property type="entry name" value="Gmad1"/>
    <property type="match status" value="1"/>
</dbReference>
<keyword evidence="1" id="KW-0732">Signal</keyword>
<keyword evidence="4" id="KW-1185">Reference proteome</keyword>
<dbReference type="RefSeq" id="WP_185987691.1">
    <property type="nucleotide sequence ID" value="NZ_BAAALZ010000001.1"/>
</dbReference>